<dbReference type="AlphaFoldDB" id="A0A926EGM5"/>
<organism evidence="1 2">
    <name type="scientific">Zhenhengia yiwuensis</name>
    <dbReference type="NCBI Taxonomy" id="2763666"/>
    <lineage>
        <taxon>Bacteria</taxon>
        <taxon>Bacillati</taxon>
        <taxon>Bacillota</taxon>
        <taxon>Clostridia</taxon>
        <taxon>Lachnospirales</taxon>
        <taxon>Lachnospiraceae</taxon>
        <taxon>Zhenhengia</taxon>
    </lineage>
</organism>
<evidence type="ECO:0000313" key="1">
    <source>
        <dbReference type="EMBL" id="MBC8579964.1"/>
    </source>
</evidence>
<keyword evidence="2" id="KW-1185">Reference proteome</keyword>
<name>A0A926EGM5_9FIRM</name>
<proteinExistence type="predicted"/>
<protein>
    <submittedName>
        <fullName evidence="1">Uncharacterized protein</fullName>
    </submittedName>
</protein>
<dbReference type="RefSeq" id="WP_249332861.1">
    <property type="nucleotide sequence ID" value="NZ_JACRSY010000015.1"/>
</dbReference>
<dbReference type="Proteomes" id="UP000655830">
    <property type="component" value="Unassembled WGS sequence"/>
</dbReference>
<reference evidence="1" key="1">
    <citation type="submission" date="2020-08" db="EMBL/GenBank/DDBJ databases">
        <title>Genome public.</title>
        <authorList>
            <person name="Liu C."/>
            <person name="Sun Q."/>
        </authorList>
    </citation>
    <scope>NUCLEOTIDE SEQUENCE</scope>
    <source>
        <strain evidence="1">NSJ-12</strain>
    </source>
</reference>
<sequence>MSKCSNTDTRFFKAPNAGVCDICHPCDTMTKLEATAMCPPIGEPKCILRQRF</sequence>
<gene>
    <name evidence="1" type="ORF">H8718_10545</name>
</gene>
<dbReference type="EMBL" id="JACRSY010000015">
    <property type="protein sequence ID" value="MBC8579964.1"/>
    <property type="molecule type" value="Genomic_DNA"/>
</dbReference>
<accession>A0A926EGM5</accession>
<comment type="caution">
    <text evidence="1">The sequence shown here is derived from an EMBL/GenBank/DDBJ whole genome shotgun (WGS) entry which is preliminary data.</text>
</comment>
<evidence type="ECO:0000313" key="2">
    <source>
        <dbReference type="Proteomes" id="UP000655830"/>
    </source>
</evidence>